<gene>
    <name evidence="3" type="ORF">CFOL_v3_29427</name>
</gene>
<name>A0A1Q3D123_CEPFO</name>
<dbReference type="Pfam" id="PF00077">
    <property type="entry name" value="RVP"/>
    <property type="match status" value="1"/>
</dbReference>
<dbReference type="CDD" id="cd00303">
    <property type="entry name" value="retropepsin_like"/>
    <property type="match status" value="1"/>
</dbReference>
<evidence type="ECO:0000259" key="2">
    <source>
        <dbReference type="Pfam" id="PF00077"/>
    </source>
</evidence>
<dbReference type="Gene3D" id="2.40.70.10">
    <property type="entry name" value="Acid Proteases"/>
    <property type="match status" value="1"/>
</dbReference>
<comment type="caution">
    <text evidence="3">The sequence shown here is derived from an EMBL/GenBank/DDBJ whole genome shotgun (WGS) entry which is preliminary data.</text>
</comment>
<dbReference type="GO" id="GO:0016787">
    <property type="term" value="F:hydrolase activity"/>
    <property type="evidence" value="ECO:0007669"/>
    <property type="project" value="UniProtKB-KW"/>
</dbReference>
<protein>
    <recommendedName>
        <fullName evidence="2">Retropepsins domain-containing protein</fullName>
    </recommendedName>
</protein>
<evidence type="ECO:0000313" key="4">
    <source>
        <dbReference type="Proteomes" id="UP000187406"/>
    </source>
</evidence>
<dbReference type="Proteomes" id="UP000187406">
    <property type="component" value="Unassembled WGS sequence"/>
</dbReference>
<keyword evidence="4" id="KW-1185">Reference proteome</keyword>
<dbReference type="AlphaFoldDB" id="A0A1Q3D123"/>
<proteinExistence type="predicted"/>
<keyword evidence="1" id="KW-0378">Hydrolase</keyword>
<dbReference type="InterPro" id="IPR018061">
    <property type="entry name" value="Retropepsins"/>
</dbReference>
<sequence length="282" mass="33009">FINLIERITYQKWHVNITINIQDSFKLQTIALIDSGAQMNCIQEGLIPTKYFEKTKPKLSTANGENLRVNFKVTAGNIYNEGICIKQSFILVKDLDIGIILGQPFLEIIKPFKVKIEGITTKIFQQKIIFTFNEKPITKDINLLKTFSLFKEHYVNLIKAKENHLYFTKQEISNKKLEHQLQIKEKIDSLKNNIINNLCSDLPDVFWHKKRHMVSLPYEKDFIKQNILTKTKPIQMTYKLTKHYKKEIQELLIRPSKSPLSYATIYKNSGTPKFVINYKPLD</sequence>
<feature type="non-terminal residue" evidence="3">
    <location>
        <position position="1"/>
    </location>
</feature>
<feature type="domain" description="Retropepsins" evidence="2">
    <location>
        <begin position="15"/>
        <end position="106"/>
    </location>
</feature>
<accession>A0A1Q3D123</accession>
<organism evidence="3 4">
    <name type="scientific">Cephalotus follicularis</name>
    <name type="common">Albany pitcher plant</name>
    <dbReference type="NCBI Taxonomy" id="3775"/>
    <lineage>
        <taxon>Eukaryota</taxon>
        <taxon>Viridiplantae</taxon>
        <taxon>Streptophyta</taxon>
        <taxon>Embryophyta</taxon>
        <taxon>Tracheophyta</taxon>
        <taxon>Spermatophyta</taxon>
        <taxon>Magnoliopsida</taxon>
        <taxon>eudicotyledons</taxon>
        <taxon>Gunneridae</taxon>
        <taxon>Pentapetalae</taxon>
        <taxon>rosids</taxon>
        <taxon>fabids</taxon>
        <taxon>Oxalidales</taxon>
        <taxon>Cephalotaceae</taxon>
        <taxon>Cephalotus</taxon>
    </lineage>
</organism>
<dbReference type="OrthoDB" id="1743486at2759"/>
<dbReference type="InParanoid" id="A0A1Q3D123"/>
<feature type="non-terminal residue" evidence="3">
    <location>
        <position position="282"/>
    </location>
</feature>
<evidence type="ECO:0000313" key="3">
    <source>
        <dbReference type="EMBL" id="GAV85993.1"/>
    </source>
</evidence>
<dbReference type="InterPro" id="IPR021109">
    <property type="entry name" value="Peptidase_aspartic_dom_sf"/>
</dbReference>
<evidence type="ECO:0000256" key="1">
    <source>
        <dbReference type="ARBA" id="ARBA00022801"/>
    </source>
</evidence>
<dbReference type="SUPFAM" id="SSF50630">
    <property type="entry name" value="Acid proteases"/>
    <property type="match status" value="1"/>
</dbReference>
<reference evidence="4" key="1">
    <citation type="submission" date="2016-04" db="EMBL/GenBank/DDBJ databases">
        <title>Cephalotus genome sequencing.</title>
        <authorList>
            <person name="Fukushima K."/>
            <person name="Hasebe M."/>
            <person name="Fang X."/>
        </authorList>
    </citation>
    <scope>NUCLEOTIDE SEQUENCE [LARGE SCALE GENOMIC DNA]</scope>
    <source>
        <strain evidence="4">cv. St1</strain>
    </source>
</reference>
<dbReference type="EMBL" id="BDDD01003767">
    <property type="protein sequence ID" value="GAV85993.1"/>
    <property type="molecule type" value="Genomic_DNA"/>
</dbReference>